<dbReference type="KEGG" id="tee:Tel_06550"/>
<dbReference type="PANTHER" id="PTHR37023:SF1">
    <property type="entry name" value="ISSOD25 TRANSPOSASE TNPA_ISSOD25"/>
    <property type="match status" value="1"/>
</dbReference>
<dbReference type="Pfam" id="PF04986">
    <property type="entry name" value="Y2_Tnp"/>
    <property type="match status" value="1"/>
</dbReference>
<evidence type="ECO:0000313" key="4">
    <source>
        <dbReference type="EMBL" id="ALP54172.1"/>
    </source>
</evidence>
<dbReference type="KEGG" id="tee:Tel_14070"/>
<gene>
    <name evidence="3" type="ORF">Tel_06550</name>
    <name evidence="4" type="ORF">Tel_14070</name>
</gene>
<evidence type="ECO:0000313" key="3">
    <source>
        <dbReference type="EMBL" id="ALP52842.1"/>
    </source>
</evidence>
<dbReference type="InterPro" id="IPR054832">
    <property type="entry name" value="transpos_IS91"/>
</dbReference>
<keyword evidence="5" id="KW-1185">Reference proteome</keyword>
<dbReference type="GO" id="GO:0004803">
    <property type="term" value="F:transposase activity"/>
    <property type="evidence" value="ECO:0007669"/>
    <property type="project" value="InterPro"/>
</dbReference>
<dbReference type="GO" id="GO:0003677">
    <property type="term" value="F:DNA binding"/>
    <property type="evidence" value="ECO:0007669"/>
    <property type="project" value="InterPro"/>
</dbReference>
<feature type="domain" description="Transposase zinc-binding" evidence="2">
    <location>
        <begin position="9"/>
        <end position="98"/>
    </location>
</feature>
<dbReference type="PANTHER" id="PTHR37023">
    <property type="entry name" value="TRANSPOSASE"/>
    <property type="match status" value="1"/>
</dbReference>
<dbReference type="STRING" id="1748243.Tel_06550"/>
<dbReference type="Proteomes" id="UP000055136">
    <property type="component" value="Chromosome"/>
</dbReference>
<evidence type="ECO:0000313" key="5">
    <source>
        <dbReference type="Proteomes" id="UP000055136"/>
    </source>
</evidence>
<dbReference type="InterPro" id="IPR007069">
    <property type="entry name" value="Transposase_32"/>
</dbReference>
<dbReference type="EMBL" id="CP013099">
    <property type="protein sequence ID" value="ALP52842.1"/>
    <property type="molecule type" value="Genomic_DNA"/>
</dbReference>
<protein>
    <submittedName>
        <fullName evidence="4">Transposase</fullName>
    </submittedName>
</protein>
<dbReference type="Pfam" id="PF14319">
    <property type="entry name" value="Zn_Tnp_IS91"/>
    <property type="match status" value="1"/>
</dbReference>
<evidence type="ECO:0000259" key="2">
    <source>
        <dbReference type="Pfam" id="PF14319"/>
    </source>
</evidence>
<dbReference type="NCBIfam" id="NF033538">
    <property type="entry name" value="transpos_IS91"/>
    <property type="match status" value="1"/>
</dbReference>
<dbReference type="InterPro" id="IPR026889">
    <property type="entry name" value="Zn_Tnp"/>
</dbReference>
<sequence length="386" mass="45291">MSNVSMQSILATHLDHYRQHHTLTPQQARACHRIGLCRSAALGGEQVRCSQCDFEQYRYHSCRNRHCPQCQRNASETWSRQRTAQLLPVPYFHLVFTLPHQLNPWVDLHPEVIYRLLFQCVWSTLKTFANDPKRLDGDLGMIAVLHTWGQNLSRHIHLHCLIPGGAWNEETQQWHPAKSSYLFPVRALSRKFRGAMVNALRKSRQAQALHRLTDDKHFNDTLKQLMQTDWVVYTQANIQRPETIINYLARYTHKIAMDNHRLIDSDDQHVRFRYKDYRDHDKHKIMQLEHGEFIRRFLQHILPDGFMRIRHYGILANRCRQQRTDSIKHALAVTAELDVDTRDQDSPHSPAPIPPAATVCRCPRCKNGRLVIIATLLPQRRREVTD</sequence>
<feature type="domain" description="Transposase IS801/IS1294" evidence="1">
    <location>
        <begin position="140"/>
        <end position="321"/>
    </location>
</feature>
<reference evidence="4 5" key="1">
    <citation type="submission" date="2015-10" db="EMBL/GenBank/DDBJ databases">
        <title>Description of Candidatus Tenderia electrophaga gen. nov, sp. nov., an Uncultivated Electroautotroph from a Biocathode Enrichment.</title>
        <authorList>
            <person name="Eddie B.J."/>
            <person name="Malanoski A.P."/>
            <person name="Wang Z."/>
            <person name="Hall R.J."/>
            <person name="Oh S.D."/>
            <person name="Heiner C."/>
            <person name="Lin B."/>
            <person name="Strycharz-Glaven S.M."/>
        </authorList>
    </citation>
    <scope>NUCLEOTIDE SEQUENCE [LARGE SCALE GENOMIC DNA]</scope>
    <source>
        <strain evidence="4">NRL1</strain>
    </source>
</reference>
<dbReference type="EMBL" id="CP013099">
    <property type="protein sequence ID" value="ALP54172.1"/>
    <property type="molecule type" value="Genomic_DNA"/>
</dbReference>
<dbReference type="GO" id="GO:0006313">
    <property type="term" value="P:DNA transposition"/>
    <property type="evidence" value="ECO:0007669"/>
    <property type="project" value="InterPro"/>
</dbReference>
<proteinExistence type="predicted"/>
<evidence type="ECO:0000259" key="1">
    <source>
        <dbReference type="Pfam" id="PF04986"/>
    </source>
</evidence>
<accession>A0A0S2TG87</accession>
<organism evidence="4 5">
    <name type="scientific">Candidatus Tenderia electrophaga</name>
    <dbReference type="NCBI Taxonomy" id="1748243"/>
    <lineage>
        <taxon>Bacteria</taxon>
        <taxon>Pseudomonadati</taxon>
        <taxon>Pseudomonadota</taxon>
        <taxon>Gammaproteobacteria</taxon>
        <taxon>Candidatus Tenderiales</taxon>
        <taxon>Candidatus Tenderiaceae</taxon>
        <taxon>Candidatus Tenderia</taxon>
    </lineage>
</organism>
<name>A0A0S2TG87_9GAMM</name>
<dbReference type="AlphaFoldDB" id="A0A0S2TG87"/>